<dbReference type="InterPro" id="IPR007367">
    <property type="entry name" value="DUF433"/>
</dbReference>
<dbReference type="SUPFAM" id="SSF46689">
    <property type="entry name" value="Homeodomain-like"/>
    <property type="match status" value="1"/>
</dbReference>
<dbReference type="AlphaFoldDB" id="A0A2U3KXM4"/>
<dbReference type="EMBL" id="OMOD01000148">
    <property type="protein sequence ID" value="SPF44434.1"/>
    <property type="molecule type" value="Genomic_DNA"/>
</dbReference>
<name>A0A2U3KXM4_9BACT</name>
<evidence type="ECO:0000313" key="2">
    <source>
        <dbReference type="Proteomes" id="UP000238701"/>
    </source>
</evidence>
<dbReference type="Pfam" id="PF04255">
    <property type="entry name" value="DUF433"/>
    <property type="match status" value="1"/>
</dbReference>
<dbReference type="Proteomes" id="UP000238701">
    <property type="component" value="Unassembled WGS sequence"/>
</dbReference>
<sequence>MGVEVKTFTRITVDPNQMGGLPCIRGLRIPVATVVGMVGEGIAEAEILKAYPDLEVEDVREALRYAAEAVRERELPVVGGP</sequence>
<evidence type="ECO:0000313" key="1">
    <source>
        <dbReference type="EMBL" id="SPF44434.1"/>
    </source>
</evidence>
<organism evidence="1 2">
    <name type="scientific">Candidatus Sulfotelmatobacter kueseliae</name>
    <dbReference type="NCBI Taxonomy" id="2042962"/>
    <lineage>
        <taxon>Bacteria</taxon>
        <taxon>Pseudomonadati</taxon>
        <taxon>Acidobacteriota</taxon>
        <taxon>Terriglobia</taxon>
        <taxon>Terriglobales</taxon>
        <taxon>Candidatus Korobacteraceae</taxon>
        <taxon>Candidatus Sulfotelmatobacter</taxon>
    </lineage>
</organism>
<dbReference type="InterPro" id="IPR036388">
    <property type="entry name" value="WH-like_DNA-bd_sf"/>
</dbReference>
<gene>
    <name evidence="1" type="ORF">SBA1_530070</name>
</gene>
<evidence type="ECO:0008006" key="3">
    <source>
        <dbReference type="Google" id="ProtNLM"/>
    </source>
</evidence>
<dbReference type="PANTHER" id="PTHR34849">
    <property type="entry name" value="SSL5025 PROTEIN"/>
    <property type="match status" value="1"/>
</dbReference>
<proteinExistence type="predicted"/>
<dbReference type="PANTHER" id="PTHR34849:SF3">
    <property type="entry name" value="SSR2962 PROTEIN"/>
    <property type="match status" value="1"/>
</dbReference>
<accession>A0A2U3KXM4</accession>
<dbReference type="InterPro" id="IPR009057">
    <property type="entry name" value="Homeodomain-like_sf"/>
</dbReference>
<protein>
    <recommendedName>
        <fullName evidence="3">DUF433 domain-containing protein</fullName>
    </recommendedName>
</protein>
<dbReference type="Gene3D" id="1.10.10.10">
    <property type="entry name" value="Winged helix-like DNA-binding domain superfamily/Winged helix DNA-binding domain"/>
    <property type="match status" value="1"/>
</dbReference>
<reference evidence="2" key="1">
    <citation type="submission" date="2018-02" db="EMBL/GenBank/DDBJ databases">
        <authorList>
            <person name="Hausmann B."/>
        </authorList>
    </citation>
    <scope>NUCLEOTIDE SEQUENCE [LARGE SCALE GENOMIC DNA]</scope>
    <source>
        <strain evidence="2">Peat soil MAG SbA1</strain>
    </source>
</reference>
<dbReference type="OrthoDB" id="9809515at2"/>